<feature type="compositionally biased region" description="Pro residues" evidence="1">
    <location>
        <begin position="55"/>
        <end position="71"/>
    </location>
</feature>
<organism evidence="2 3">
    <name type="scientific">Plodia interpunctella granulovirus</name>
    <dbReference type="NCBI Taxonomy" id="262175"/>
    <lineage>
        <taxon>Viruses</taxon>
        <taxon>Viruses incertae sedis</taxon>
        <taxon>Naldaviricetes</taxon>
        <taxon>Lefavirales</taxon>
        <taxon>Baculoviridae</taxon>
        <taxon>Betabaculovirus</taxon>
        <taxon>Betabaculovirus plinterpunctellae</taxon>
    </lineage>
</organism>
<reference evidence="2 3" key="1">
    <citation type="submission" date="2016-04" db="EMBL/GenBank/DDBJ databases">
        <title>Sequence analysis of the Plodia interpunctella granulovirus genome: Discovery of an unusual inhibitor-of-apoptosis (IAP) gene.</title>
        <authorList>
            <person name="Harrison R.L."/>
            <person name="Rowley D.L."/>
            <person name="Funk C.J."/>
        </authorList>
    </citation>
    <scope>NUCLEOTIDE SEQUENCE [LARGE SCALE GENOMIC DNA]</scope>
    <source>
        <strain evidence="2">Cambridge</strain>
    </source>
</reference>
<evidence type="ECO:0000256" key="1">
    <source>
        <dbReference type="SAM" id="MobiDB-lite"/>
    </source>
</evidence>
<dbReference type="OrthoDB" id="19853at10239"/>
<dbReference type="Proteomes" id="UP000204293">
    <property type="component" value="Segment"/>
</dbReference>
<proteinExistence type="predicted"/>
<keyword evidence="3" id="KW-1185">Reference proteome</keyword>
<dbReference type="GeneID" id="30685122"/>
<feature type="region of interest" description="Disordered" evidence="1">
    <location>
        <begin position="45"/>
        <end position="71"/>
    </location>
</feature>
<accession>A0A1L5JGT7</accession>
<evidence type="ECO:0000313" key="2">
    <source>
        <dbReference type="EMBL" id="APO14002.1"/>
    </source>
</evidence>
<dbReference type="KEGG" id="vg:30685122"/>
<feature type="region of interest" description="Disordered" evidence="1">
    <location>
        <begin position="1"/>
        <end position="20"/>
    </location>
</feature>
<dbReference type="EMBL" id="KX151395">
    <property type="protein sequence ID" value="APO14002.1"/>
    <property type="molecule type" value="Genomic_DNA"/>
</dbReference>
<sequence length="290" mass="32740">MFEFTATAESSSNYEVNRDGVRKLKKRRSFTDGVAAVAKQVKRRFSFNNNNGAKPPSPSPSSVPLPPSPPEPMIGLGNDRKIFVARAPKFSSSSLMTIQKELNEFLPTIDVHKTVYNFIGNTGGNRVIGYTLLVKTLIVEKVHLNEPIFLELCNHLKTLYLDWSRVLYRLHPLMTNLNGADVTKEMMIVINEHAYALVKFVVNNVMNGYATPSFEDLATPDVEDEKYSMVIENTQFYLDNVYNLQLSGLDLAKKYIYPPPKITPYKNIPGGVLMDTNNKRINVEEIHPIV</sequence>
<protein>
    <submittedName>
        <fullName evidence="2">ORF118</fullName>
    </submittedName>
</protein>
<dbReference type="RefSeq" id="YP_009330250.1">
    <property type="nucleotide sequence ID" value="NC_032255.1"/>
</dbReference>
<name>A0A1L5JGT7_9BBAC</name>
<evidence type="ECO:0000313" key="3">
    <source>
        <dbReference type="Proteomes" id="UP000204293"/>
    </source>
</evidence>